<dbReference type="EMBL" id="JALJOU010000108">
    <property type="protein sequence ID" value="KAK9821100.1"/>
    <property type="molecule type" value="Genomic_DNA"/>
</dbReference>
<dbReference type="CDD" id="cd09917">
    <property type="entry name" value="F-box_SF"/>
    <property type="match status" value="1"/>
</dbReference>
<evidence type="ECO:0000313" key="2">
    <source>
        <dbReference type="EMBL" id="KAK9821100.1"/>
    </source>
</evidence>
<comment type="caution">
    <text evidence="2">The sequence shown here is derived from an EMBL/GenBank/DDBJ whole genome shotgun (WGS) entry which is preliminary data.</text>
</comment>
<name>A0AAW1QI45_9CHLO</name>
<dbReference type="InterPro" id="IPR036047">
    <property type="entry name" value="F-box-like_dom_sf"/>
</dbReference>
<protein>
    <recommendedName>
        <fullName evidence="4">F-box domain-containing protein</fullName>
    </recommendedName>
</protein>
<feature type="region of interest" description="Disordered" evidence="1">
    <location>
        <begin position="163"/>
        <end position="197"/>
    </location>
</feature>
<evidence type="ECO:0008006" key="4">
    <source>
        <dbReference type="Google" id="ProtNLM"/>
    </source>
</evidence>
<proteinExistence type="predicted"/>
<sequence length="245" mass="25849">MNSSDSDSGRTLEAPPRPPLQARKRRAVPPGALSSFARRARLASDAATSTAGPPAWLADLAGPGCAPFSCRTLAVLLDSRRRRVLTQTLQAQRAAARLRAASLPAGAAPGLLDLPEDVLLKVLCFLRHNEVAPLFRVSKQLQYTTRLAVVLFFAFKTPHRALGGGAAPPPPRAPRPKPAADKPGWEDAHAPAHPSGHGAVLSPELVLSLQRLPYAAPPRALHFSDASTVADEPSPVAVAHSTAKE</sequence>
<feature type="region of interest" description="Disordered" evidence="1">
    <location>
        <begin position="1"/>
        <end position="32"/>
    </location>
</feature>
<evidence type="ECO:0000256" key="1">
    <source>
        <dbReference type="SAM" id="MobiDB-lite"/>
    </source>
</evidence>
<evidence type="ECO:0000313" key="3">
    <source>
        <dbReference type="Proteomes" id="UP001445335"/>
    </source>
</evidence>
<gene>
    <name evidence="2" type="ORF">WJX81_004139</name>
</gene>
<accession>A0AAW1QI45</accession>
<reference evidence="2 3" key="1">
    <citation type="journal article" date="2024" name="Nat. Commun.">
        <title>Phylogenomics reveals the evolutionary origins of lichenization in chlorophyte algae.</title>
        <authorList>
            <person name="Puginier C."/>
            <person name="Libourel C."/>
            <person name="Otte J."/>
            <person name="Skaloud P."/>
            <person name="Haon M."/>
            <person name="Grisel S."/>
            <person name="Petersen M."/>
            <person name="Berrin J.G."/>
            <person name="Delaux P.M."/>
            <person name="Dal Grande F."/>
            <person name="Keller J."/>
        </authorList>
    </citation>
    <scope>NUCLEOTIDE SEQUENCE [LARGE SCALE GENOMIC DNA]</scope>
    <source>
        <strain evidence="2 3">SAG 245.80</strain>
    </source>
</reference>
<organism evidence="2 3">
    <name type="scientific">Elliptochloris bilobata</name>
    <dbReference type="NCBI Taxonomy" id="381761"/>
    <lineage>
        <taxon>Eukaryota</taxon>
        <taxon>Viridiplantae</taxon>
        <taxon>Chlorophyta</taxon>
        <taxon>core chlorophytes</taxon>
        <taxon>Trebouxiophyceae</taxon>
        <taxon>Trebouxiophyceae incertae sedis</taxon>
        <taxon>Elliptochloris clade</taxon>
        <taxon>Elliptochloris</taxon>
    </lineage>
</organism>
<feature type="compositionally biased region" description="Basic and acidic residues" evidence="1">
    <location>
        <begin position="178"/>
        <end position="190"/>
    </location>
</feature>
<dbReference type="AlphaFoldDB" id="A0AAW1QI45"/>
<feature type="region of interest" description="Disordered" evidence="1">
    <location>
        <begin position="225"/>
        <end position="245"/>
    </location>
</feature>
<keyword evidence="3" id="KW-1185">Reference proteome</keyword>
<dbReference type="SUPFAM" id="SSF81383">
    <property type="entry name" value="F-box domain"/>
    <property type="match status" value="1"/>
</dbReference>
<dbReference type="Proteomes" id="UP001445335">
    <property type="component" value="Unassembled WGS sequence"/>
</dbReference>
<feature type="compositionally biased region" description="Pro residues" evidence="1">
    <location>
        <begin position="167"/>
        <end position="177"/>
    </location>
</feature>